<dbReference type="CDD" id="cd02024">
    <property type="entry name" value="NRK1"/>
    <property type="match status" value="1"/>
</dbReference>
<dbReference type="EMBL" id="JQFK01000004">
    <property type="protein sequence ID" value="KGK40048.1"/>
    <property type="molecule type" value="Genomic_DNA"/>
</dbReference>
<dbReference type="HOGENOM" id="CLU_058668_1_1_1"/>
<dbReference type="eggNOG" id="KOG3308">
    <property type="taxonomic scope" value="Eukaryota"/>
</dbReference>
<name>A0A099P4U5_PICKU</name>
<gene>
    <name evidence="2" type="ORF">JL09_g784</name>
</gene>
<dbReference type="InterPro" id="IPR027417">
    <property type="entry name" value="P-loop_NTPase"/>
</dbReference>
<dbReference type="PANTHER" id="PTHR10285">
    <property type="entry name" value="URIDINE KINASE"/>
    <property type="match status" value="1"/>
</dbReference>
<comment type="caution">
    <text evidence="2">The sequence shown here is derived from an EMBL/GenBank/DDBJ whole genome shotgun (WGS) entry which is preliminary data.</text>
</comment>
<evidence type="ECO:0000313" key="2">
    <source>
        <dbReference type="EMBL" id="KGK40048.1"/>
    </source>
</evidence>
<dbReference type="VEuPathDB" id="FungiDB:C5L36_0E01030"/>
<protein>
    <recommendedName>
        <fullName evidence="1">Phosphoribulokinase/uridine kinase domain-containing protein</fullName>
    </recommendedName>
</protein>
<dbReference type="GO" id="GO:0005524">
    <property type="term" value="F:ATP binding"/>
    <property type="evidence" value="ECO:0007669"/>
    <property type="project" value="InterPro"/>
</dbReference>
<sequence>MKILTLVAALMVGYVILLVNPMMRTILIGVTGASSSGKSTIANILRTILRNCEIIHEDDFFKLEKDVPFDKKRNDRDWDCPDAIDIDKLKKTLALLKNGNIKSTYLGGLPVIRNEGGYYDYSLKSTEPPRNDSHFKCKPQTISKLKNEFDLLVNKRRYGEYRIFLVDGFLILHDVELLQQLDLTLFIKANYSTLKSRREKRIYTVEGKEWVDPEGYFDKFVWPGYYNNHKKIFINGSDEEVVKLSGGDLDAKFKYRYRVNEFRNDEYTNADDMIEEITTCIFRTIF</sequence>
<dbReference type="AlphaFoldDB" id="A0A099P4U5"/>
<dbReference type="InterPro" id="IPR006083">
    <property type="entry name" value="PRK/URK"/>
</dbReference>
<feature type="domain" description="Phosphoribulokinase/uridine kinase" evidence="1">
    <location>
        <begin position="27"/>
        <end position="100"/>
    </location>
</feature>
<proteinExistence type="predicted"/>
<reference evidence="3" key="1">
    <citation type="journal article" date="2014" name="Microb. Cell Fact.">
        <title>Exploiting Issatchenkia orientalis SD108 for succinic acid production.</title>
        <authorList>
            <person name="Xiao H."/>
            <person name="Shao Z."/>
            <person name="Jiang Y."/>
            <person name="Dole S."/>
            <person name="Zhao H."/>
        </authorList>
    </citation>
    <scope>NUCLEOTIDE SEQUENCE [LARGE SCALE GENOMIC DNA]</scope>
    <source>
        <strain evidence="3">SD108</strain>
    </source>
</reference>
<dbReference type="Pfam" id="PF00485">
    <property type="entry name" value="PRK"/>
    <property type="match status" value="1"/>
</dbReference>
<evidence type="ECO:0000313" key="3">
    <source>
        <dbReference type="Proteomes" id="UP000029867"/>
    </source>
</evidence>
<dbReference type="Gene3D" id="3.40.50.300">
    <property type="entry name" value="P-loop containing nucleotide triphosphate hydrolases"/>
    <property type="match status" value="1"/>
</dbReference>
<dbReference type="GO" id="GO:0016301">
    <property type="term" value="F:kinase activity"/>
    <property type="evidence" value="ECO:0007669"/>
    <property type="project" value="InterPro"/>
</dbReference>
<accession>A0A099P4U5</accession>
<dbReference type="Proteomes" id="UP000029867">
    <property type="component" value="Unassembled WGS sequence"/>
</dbReference>
<evidence type="ECO:0000259" key="1">
    <source>
        <dbReference type="Pfam" id="PF00485"/>
    </source>
</evidence>
<organism evidence="2 3">
    <name type="scientific">Pichia kudriavzevii</name>
    <name type="common">Yeast</name>
    <name type="synonym">Issatchenkia orientalis</name>
    <dbReference type="NCBI Taxonomy" id="4909"/>
    <lineage>
        <taxon>Eukaryota</taxon>
        <taxon>Fungi</taxon>
        <taxon>Dikarya</taxon>
        <taxon>Ascomycota</taxon>
        <taxon>Saccharomycotina</taxon>
        <taxon>Pichiomycetes</taxon>
        <taxon>Pichiales</taxon>
        <taxon>Pichiaceae</taxon>
        <taxon>Pichia</taxon>
    </lineage>
</organism>
<dbReference type="SUPFAM" id="SSF52540">
    <property type="entry name" value="P-loop containing nucleoside triphosphate hydrolases"/>
    <property type="match status" value="1"/>
</dbReference>